<reference evidence="1" key="2">
    <citation type="journal article" date="2023" name="IMA Fungus">
        <title>Comparative genomic study of the Penicillium genus elucidates a diverse pangenome and 15 lateral gene transfer events.</title>
        <authorList>
            <person name="Petersen C."/>
            <person name="Sorensen T."/>
            <person name="Nielsen M.R."/>
            <person name="Sondergaard T.E."/>
            <person name="Sorensen J.L."/>
            <person name="Fitzpatrick D.A."/>
            <person name="Frisvad J.C."/>
            <person name="Nielsen K.L."/>
        </authorList>
    </citation>
    <scope>NUCLEOTIDE SEQUENCE</scope>
    <source>
        <strain evidence="1">IBT 29864</strain>
    </source>
</reference>
<reference evidence="1" key="1">
    <citation type="submission" date="2022-11" db="EMBL/GenBank/DDBJ databases">
        <authorList>
            <person name="Petersen C."/>
        </authorList>
    </citation>
    <scope>NUCLEOTIDE SEQUENCE</scope>
    <source>
        <strain evidence="1">IBT 29864</strain>
    </source>
</reference>
<organism evidence="1 2">
    <name type="scientific">Penicillium cataractarum</name>
    <dbReference type="NCBI Taxonomy" id="2100454"/>
    <lineage>
        <taxon>Eukaryota</taxon>
        <taxon>Fungi</taxon>
        <taxon>Dikarya</taxon>
        <taxon>Ascomycota</taxon>
        <taxon>Pezizomycotina</taxon>
        <taxon>Eurotiomycetes</taxon>
        <taxon>Eurotiomycetidae</taxon>
        <taxon>Eurotiales</taxon>
        <taxon>Aspergillaceae</taxon>
        <taxon>Penicillium</taxon>
    </lineage>
</organism>
<dbReference type="GeneID" id="81437620"/>
<dbReference type="EMBL" id="JAPZBS010000004">
    <property type="protein sequence ID" value="KAJ5378103.1"/>
    <property type="molecule type" value="Genomic_DNA"/>
</dbReference>
<evidence type="ECO:0000313" key="2">
    <source>
        <dbReference type="Proteomes" id="UP001147782"/>
    </source>
</evidence>
<sequence>MILPALERFRRSASLLLTTSYTSDSRTSQKKFSNFQRMNEPSLHHAKLDLTLPPFNLGQPLLRIPEDSPNKYLGLWDMTRLPNVP</sequence>
<evidence type="ECO:0000313" key="1">
    <source>
        <dbReference type="EMBL" id="KAJ5378103.1"/>
    </source>
</evidence>
<proteinExistence type="predicted"/>
<name>A0A9W9SKQ6_9EURO</name>
<dbReference type="RefSeq" id="XP_056556966.1">
    <property type="nucleotide sequence ID" value="XM_056698441.1"/>
</dbReference>
<keyword evidence="2" id="KW-1185">Reference proteome</keyword>
<gene>
    <name evidence="1" type="ORF">N7496_005512</name>
</gene>
<accession>A0A9W9SKQ6</accession>
<dbReference type="Proteomes" id="UP001147782">
    <property type="component" value="Unassembled WGS sequence"/>
</dbReference>
<comment type="caution">
    <text evidence="1">The sequence shown here is derived from an EMBL/GenBank/DDBJ whole genome shotgun (WGS) entry which is preliminary data.</text>
</comment>
<dbReference type="OrthoDB" id="4339886at2759"/>
<dbReference type="AlphaFoldDB" id="A0A9W9SKQ6"/>
<protein>
    <submittedName>
        <fullName evidence="1">Uncharacterized protein</fullName>
    </submittedName>
</protein>